<name>A0A1M7YY38_9VIBR</name>
<sequence length="299" mass="33921">MKYLYSSVTVLILMTASSAVRADFDVTSREYKLLLNPARFTYQNEDADIENYTEQVAEVISGAISRKVSGTAVLNKERYVTYRDTPGTCMLKNKGYVFRDRVNVNDTGDRDATLKFRSADRFISGYEDLSSNQSHTKTKFEEDILFNSEQGLKIKVSHSTKISHYTKTIHQIGDIYDHFPGFADQYSDIGAETQLVKVSNITLYERRYKGQEIDLGRFDADLVISLWYTSATPAPADAPVIAEASFDYADDDGEYTPKVVKRAKKAFLAMATMSDWVKTDSMTKTSFVYQYQADFCENN</sequence>
<feature type="chain" id="PRO_5012139021" description="DUF3857 domain-containing protein" evidence="1">
    <location>
        <begin position="22"/>
        <end position="299"/>
    </location>
</feature>
<dbReference type="STRING" id="1117707.VQ7734_03330"/>
<evidence type="ECO:0008006" key="4">
    <source>
        <dbReference type="Google" id="ProtNLM"/>
    </source>
</evidence>
<organism evidence="2 3">
    <name type="scientific">Vibrio quintilis</name>
    <dbReference type="NCBI Taxonomy" id="1117707"/>
    <lineage>
        <taxon>Bacteria</taxon>
        <taxon>Pseudomonadati</taxon>
        <taxon>Pseudomonadota</taxon>
        <taxon>Gammaproteobacteria</taxon>
        <taxon>Vibrionales</taxon>
        <taxon>Vibrionaceae</taxon>
        <taxon>Vibrio</taxon>
    </lineage>
</organism>
<dbReference type="AlphaFoldDB" id="A0A1M7YY38"/>
<keyword evidence="1" id="KW-0732">Signal</keyword>
<evidence type="ECO:0000313" key="2">
    <source>
        <dbReference type="EMBL" id="SHO57560.1"/>
    </source>
</evidence>
<evidence type="ECO:0000313" key="3">
    <source>
        <dbReference type="Proteomes" id="UP000184600"/>
    </source>
</evidence>
<dbReference type="EMBL" id="FRFG01000042">
    <property type="protein sequence ID" value="SHO57560.1"/>
    <property type="molecule type" value="Genomic_DNA"/>
</dbReference>
<evidence type="ECO:0000256" key="1">
    <source>
        <dbReference type="SAM" id="SignalP"/>
    </source>
</evidence>
<protein>
    <recommendedName>
        <fullName evidence="4">DUF3857 domain-containing protein</fullName>
    </recommendedName>
</protein>
<proteinExistence type="predicted"/>
<accession>A0A1M7YY38</accession>
<keyword evidence="3" id="KW-1185">Reference proteome</keyword>
<reference evidence="3" key="1">
    <citation type="submission" date="2016-12" db="EMBL/GenBank/DDBJ databases">
        <authorList>
            <person name="Rodrigo-Torres L."/>
            <person name="Arahal R.D."/>
            <person name="Lucena T."/>
        </authorList>
    </citation>
    <scope>NUCLEOTIDE SEQUENCE [LARGE SCALE GENOMIC DNA]</scope>
</reference>
<dbReference type="Proteomes" id="UP000184600">
    <property type="component" value="Unassembled WGS sequence"/>
</dbReference>
<feature type="signal peptide" evidence="1">
    <location>
        <begin position="1"/>
        <end position="21"/>
    </location>
</feature>
<gene>
    <name evidence="2" type="ORF">VQ7734_03330</name>
</gene>